<evidence type="ECO:0000313" key="2">
    <source>
        <dbReference type="Proteomes" id="UP000192578"/>
    </source>
</evidence>
<accession>A0A9X6RNZ1</accession>
<protein>
    <submittedName>
        <fullName evidence="1">Uncharacterized protein</fullName>
    </submittedName>
</protein>
<name>A0A9X6RNZ1_HYPEX</name>
<dbReference type="AlphaFoldDB" id="A0A9X6RNZ1"/>
<dbReference type="EMBL" id="MTYJ01000484">
    <property type="protein sequence ID" value="OWA54918.1"/>
    <property type="molecule type" value="Genomic_DNA"/>
</dbReference>
<dbReference type="Proteomes" id="UP000192578">
    <property type="component" value="Unassembled WGS sequence"/>
</dbReference>
<proteinExistence type="predicted"/>
<gene>
    <name evidence="1" type="ORF">BV898_19308</name>
</gene>
<evidence type="ECO:0000313" key="1">
    <source>
        <dbReference type="EMBL" id="OWA54918.1"/>
    </source>
</evidence>
<comment type="caution">
    <text evidence="1">The sequence shown here is derived from an EMBL/GenBank/DDBJ whole genome shotgun (WGS) entry which is preliminary data.</text>
</comment>
<reference evidence="2" key="1">
    <citation type="submission" date="2017-01" db="EMBL/GenBank/DDBJ databases">
        <title>Comparative genomics of anhydrobiosis in the tardigrade Hypsibius dujardini.</title>
        <authorList>
            <person name="Yoshida Y."/>
            <person name="Koutsovoulos G."/>
            <person name="Laetsch D."/>
            <person name="Stevens L."/>
            <person name="Kumar S."/>
            <person name="Horikawa D."/>
            <person name="Ishino K."/>
            <person name="Komine S."/>
            <person name="Tomita M."/>
            <person name="Blaxter M."/>
            <person name="Arakawa K."/>
        </authorList>
    </citation>
    <scope>NUCLEOTIDE SEQUENCE [LARGE SCALE GENOMIC DNA]</scope>
    <source>
        <strain evidence="2">Z151</strain>
    </source>
</reference>
<keyword evidence="2" id="KW-1185">Reference proteome</keyword>
<sequence>MRAAIVLCAGKALYKFTVDGELLKFESKILPDGREVTHTYYSNADGFVKQFQLKDVIAKVWFKKDSA</sequence>
<organism evidence="1 2">
    <name type="scientific">Hypsibius exemplaris</name>
    <name type="common">Freshwater tardigrade</name>
    <dbReference type="NCBI Taxonomy" id="2072580"/>
    <lineage>
        <taxon>Eukaryota</taxon>
        <taxon>Metazoa</taxon>
        <taxon>Ecdysozoa</taxon>
        <taxon>Tardigrada</taxon>
        <taxon>Eutardigrada</taxon>
        <taxon>Parachela</taxon>
        <taxon>Hypsibioidea</taxon>
        <taxon>Hypsibiidae</taxon>
        <taxon>Hypsibius</taxon>
    </lineage>
</organism>